<evidence type="ECO:0000256" key="1">
    <source>
        <dbReference type="ARBA" id="ARBA00004141"/>
    </source>
</evidence>
<feature type="transmembrane region" description="Helical" evidence="5">
    <location>
        <begin position="225"/>
        <end position="246"/>
    </location>
</feature>
<dbReference type="GO" id="GO:0016020">
    <property type="term" value="C:membrane"/>
    <property type="evidence" value="ECO:0007669"/>
    <property type="project" value="UniProtKB-SubCell"/>
</dbReference>
<comment type="subcellular location">
    <subcellularLocation>
        <location evidence="1">Membrane</location>
        <topology evidence="1">Multi-pass membrane protein</topology>
    </subcellularLocation>
</comment>
<sequence length="247" mass="26913">MIDNLSSIILYSLFAGLATFLSAQFVIRDKKLTKKGMIYFVSFSAGALFALAFFHLIPEALFLNPSNALYAAVGAFVIFYLLEQQIMMHSCEEEKCSHHHVDKSKGIVGMWGILLHSLIDGVLIGIGFEVDFTLGLITALAVLVHKIPDGLSVATIMLHSGFSKKDTSRNSTFVALATPIGAILAYFLLRNVSNDFIGSALGFSAGTFLYISASDLIPETHENVNWFNGVFVIFGIVAIFATKYLIG</sequence>
<feature type="transmembrane region" description="Helical" evidence="5">
    <location>
        <begin position="170"/>
        <end position="189"/>
    </location>
</feature>
<protein>
    <submittedName>
        <fullName evidence="6">ZIP family metal transporter</fullName>
    </submittedName>
</protein>
<proteinExistence type="predicted"/>
<keyword evidence="4 5" id="KW-0472">Membrane</keyword>
<dbReference type="AlphaFoldDB" id="A0A419DGQ3"/>
<evidence type="ECO:0000256" key="4">
    <source>
        <dbReference type="ARBA" id="ARBA00023136"/>
    </source>
</evidence>
<evidence type="ECO:0000256" key="5">
    <source>
        <dbReference type="SAM" id="Phobius"/>
    </source>
</evidence>
<name>A0A419DGQ3_9BACT</name>
<keyword evidence="3 5" id="KW-1133">Transmembrane helix</keyword>
<gene>
    <name evidence="6" type="ORF">C4544_00455</name>
</gene>
<dbReference type="Proteomes" id="UP000285655">
    <property type="component" value="Unassembled WGS sequence"/>
</dbReference>
<feature type="transmembrane region" description="Helical" evidence="5">
    <location>
        <begin position="134"/>
        <end position="158"/>
    </location>
</feature>
<feature type="transmembrane region" description="Helical" evidence="5">
    <location>
        <begin position="69"/>
        <end position="86"/>
    </location>
</feature>
<dbReference type="PANTHER" id="PTHR11040">
    <property type="entry name" value="ZINC/IRON TRANSPORTER"/>
    <property type="match status" value="1"/>
</dbReference>
<organism evidence="6 7">
    <name type="scientific">candidate division WS5 bacterium</name>
    <dbReference type="NCBI Taxonomy" id="2093353"/>
    <lineage>
        <taxon>Bacteria</taxon>
        <taxon>candidate division WS5</taxon>
    </lineage>
</organism>
<dbReference type="InterPro" id="IPR003689">
    <property type="entry name" value="ZIP"/>
</dbReference>
<feature type="transmembrane region" description="Helical" evidence="5">
    <location>
        <begin position="6"/>
        <end position="26"/>
    </location>
</feature>
<evidence type="ECO:0000256" key="2">
    <source>
        <dbReference type="ARBA" id="ARBA00022692"/>
    </source>
</evidence>
<feature type="transmembrane region" description="Helical" evidence="5">
    <location>
        <begin position="195"/>
        <end position="213"/>
    </location>
</feature>
<feature type="transmembrane region" description="Helical" evidence="5">
    <location>
        <begin position="107"/>
        <end position="128"/>
    </location>
</feature>
<evidence type="ECO:0000313" key="6">
    <source>
        <dbReference type="EMBL" id="RJO62303.1"/>
    </source>
</evidence>
<dbReference type="Pfam" id="PF02535">
    <property type="entry name" value="Zip"/>
    <property type="match status" value="1"/>
</dbReference>
<feature type="transmembrane region" description="Helical" evidence="5">
    <location>
        <begin position="38"/>
        <end position="57"/>
    </location>
</feature>
<dbReference type="GO" id="GO:0005385">
    <property type="term" value="F:zinc ion transmembrane transporter activity"/>
    <property type="evidence" value="ECO:0007669"/>
    <property type="project" value="TreeGrafter"/>
</dbReference>
<evidence type="ECO:0000313" key="7">
    <source>
        <dbReference type="Proteomes" id="UP000285655"/>
    </source>
</evidence>
<dbReference type="EMBL" id="QZJW01000002">
    <property type="protein sequence ID" value="RJO62303.1"/>
    <property type="molecule type" value="Genomic_DNA"/>
</dbReference>
<dbReference type="PANTHER" id="PTHR11040:SF44">
    <property type="entry name" value="PROTEIN ZNTC-RELATED"/>
    <property type="match status" value="1"/>
</dbReference>
<accession>A0A419DGQ3</accession>
<comment type="caution">
    <text evidence="6">The sequence shown here is derived from an EMBL/GenBank/DDBJ whole genome shotgun (WGS) entry which is preliminary data.</text>
</comment>
<reference evidence="6 7" key="1">
    <citation type="journal article" date="2017" name="ISME J.">
        <title>Energy and carbon metabolisms in a deep terrestrial subsurface fluid microbial community.</title>
        <authorList>
            <person name="Momper L."/>
            <person name="Jungbluth S.P."/>
            <person name="Lee M.D."/>
            <person name="Amend J.P."/>
        </authorList>
    </citation>
    <scope>NUCLEOTIDE SEQUENCE [LARGE SCALE GENOMIC DNA]</scope>
    <source>
        <strain evidence="6">SURF_29</strain>
    </source>
</reference>
<keyword evidence="2 5" id="KW-0812">Transmembrane</keyword>
<evidence type="ECO:0000256" key="3">
    <source>
        <dbReference type="ARBA" id="ARBA00022989"/>
    </source>
</evidence>